<protein>
    <submittedName>
        <fullName evidence="5">Uncharacterized protein</fullName>
    </submittedName>
</protein>
<evidence type="ECO:0000259" key="2">
    <source>
        <dbReference type="Pfam" id="PF25876"/>
    </source>
</evidence>
<feature type="domain" description="Multidrug resistance protein MdtA-like barrel-sandwich hybrid" evidence="3">
    <location>
        <begin position="49"/>
        <end position="180"/>
    </location>
</feature>
<feature type="domain" description="CusB-like beta-barrel" evidence="4">
    <location>
        <begin position="191"/>
        <end position="263"/>
    </location>
</feature>
<dbReference type="PANTHER" id="PTHR30469:SF15">
    <property type="entry name" value="HLYD FAMILY OF SECRETION PROTEINS"/>
    <property type="match status" value="1"/>
</dbReference>
<accession>A0A1F6V2M0</accession>
<dbReference type="InterPro" id="IPR006143">
    <property type="entry name" value="RND_pump_MFP"/>
</dbReference>
<dbReference type="Proteomes" id="UP000179076">
    <property type="component" value="Unassembled WGS sequence"/>
</dbReference>
<dbReference type="Pfam" id="PF25954">
    <property type="entry name" value="Beta-barrel_RND_2"/>
    <property type="match status" value="1"/>
</dbReference>
<dbReference type="AlphaFoldDB" id="A0A1F6V2M0"/>
<dbReference type="Gene3D" id="2.40.50.100">
    <property type="match status" value="1"/>
</dbReference>
<organism evidence="5 6">
    <name type="scientific">Candidatus Muproteobacteria bacterium RBG_16_60_9</name>
    <dbReference type="NCBI Taxonomy" id="1817755"/>
    <lineage>
        <taxon>Bacteria</taxon>
        <taxon>Pseudomonadati</taxon>
        <taxon>Pseudomonadota</taxon>
        <taxon>Candidatus Muproteobacteria</taxon>
    </lineage>
</organism>
<dbReference type="InterPro" id="IPR058624">
    <property type="entry name" value="MdtA-like_HH"/>
</dbReference>
<sequence length="349" mass="37107">MLLGACAKEEPKPEVIRPVRTMTVARESGDVLTLAGDVRPRYETALAFRVPGQIIERRAEVGAVVTPGQVLAVLDATDLKLAQSAATARLTQAESQATLAQAEHKRYTELRAQNFISQAEFDRRDTQVKQALESVAAARAEFSQIANQVGYGTLVAPHAGVIASIEIDVGRVVAAGQPVARLARQDEKEIAVSVPENQLPAVKTAKIIEIRLWSKPGATYQGRLREISPIADPASRTYPARLSIVGGTNAIAFGMSAEVRVVTNGAESIRVPLTALFHQQDRPAVWVVEGTPLAARLAPVTTGAVHGNSVEIAAGLVPDQLIVTAGVHMLTAGQRVRLLGETKLVGAPQ</sequence>
<dbReference type="Gene3D" id="2.40.30.170">
    <property type="match status" value="1"/>
</dbReference>
<proteinExistence type="inferred from homology"/>
<dbReference type="Pfam" id="PF25917">
    <property type="entry name" value="BSH_RND"/>
    <property type="match status" value="1"/>
</dbReference>
<evidence type="ECO:0000259" key="4">
    <source>
        <dbReference type="Pfam" id="PF25954"/>
    </source>
</evidence>
<dbReference type="Pfam" id="PF25876">
    <property type="entry name" value="HH_MFP_RND"/>
    <property type="match status" value="1"/>
</dbReference>
<dbReference type="InterPro" id="IPR058792">
    <property type="entry name" value="Beta-barrel_RND_2"/>
</dbReference>
<dbReference type="Gene3D" id="1.10.287.470">
    <property type="entry name" value="Helix hairpin bin"/>
    <property type="match status" value="1"/>
</dbReference>
<dbReference type="NCBIfam" id="TIGR01730">
    <property type="entry name" value="RND_mfp"/>
    <property type="match status" value="1"/>
</dbReference>
<gene>
    <name evidence="5" type="ORF">A2W18_01495</name>
</gene>
<dbReference type="GO" id="GO:1990281">
    <property type="term" value="C:efflux pump complex"/>
    <property type="evidence" value="ECO:0007669"/>
    <property type="project" value="TreeGrafter"/>
</dbReference>
<dbReference type="EMBL" id="MFSP01000148">
    <property type="protein sequence ID" value="OGI63686.1"/>
    <property type="molecule type" value="Genomic_DNA"/>
</dbReference>
<evidence type="ECO:0000313" key="6">
    <source>
        <dbReference type="Proteomes" id="UP000179076"/>
    </source>
</evidence>
<dbReference type="Gene3D" id="2.40.420.20">
    <property type="match status" value="1"/>
</dbReference>
<comment type="similarity">
    <text evidence="1">Belongs to the membrane fusion protein (MFP) (TC 8.A.1) family.</text>
</comment>
<dbReference type="InterPro" id="IPR058625">
    <property type="entry name" value="MdtA-like_BSH"/>
</dbReference>
<dbReference type="PANTHER" id="PTHR30469">
    <property type="entry name" value="MULTIDRUG RESISTANCE PROTEIN MDTA"/>
    <property type="match status" value="1"/>
</dbReference>
<evidence type="ECO:0000259" key="3">
    <source>
        <dbReference type="Pfam" id="PF25917"/>
    </source>
</evidence>
<name>A0A1F6V2M0_9PROT</name>
<dbReference type="SUPFAM" id="SSF111369">
    <property type="entry name" value="HlyD-like secretion proteins"/>
    <property type="match status" value="1"/>
</dbReference>
<dbReference type="GO" id="GO:0015562">
    <property type="term" value="F:efflux transmembrane transporter activity"/>
    <property type="evidence" value="ECO:0007669"/>
    <property type="project" value="TreeGrafter"/>
</dbReference>
<evidence type="ECO:0000313" key="5">
    <source>
        <dbReference type="EMBL" id="OGI63686.1"/>
    </source>
</evidence>
<feature type="domain" description="Multidrug resistance protein MdtA-like alpha-helical hairpin" evidence="2">
    <location>
        <begin position="85"/>
        <end position="142"/>
    </location>
</feature>
<reference evidence="5 6" key="1">
    <citation type="journal article" date="2016" name="Nat. Commun.">
        <title>Thousands of microbial genomes shed light on interconnected biogeochemical processes in an aquifer system.</title>
        <authorList>
            <person name="Anantharaman K."/>
            <person name="Brown C.T."/>
            <person name="Hug L.A."/>
            <person name="Sharon I."/>
            <person name="Castelle C.J."/>
            <person name="Probst A.J."/>
            <person name="Thomas B.C."/>
            <person name="Singh A."/>
            <person name="Wilkins M.J."/>
            <person name="Karaoz U."/>
            <person name="Brodie E.L."/>
            <person name="Williams K.H."/>
            <person name="Hubbard S.S."/>
            <person name="Banfield J.F."/>
        </authorList>
    </citation>
    <scope>NUCLEOTIDE SEQUENCE [LARGE SCALE GENOMIC DNA]</scope>
</reference>
<evidence type="ECO:0000256" key="1">
    <source>
        <dbReference type="ARBA" id="ARBA00009477"/>
    </source>
</evidence>
<comment type="caution">
    <text evidence="5">The sequence shown here is derived from an EMBL/GenBank/DDBJ whole genome shotgun (WGS) entry which is preliminary data.</text>
</comment>